<keyword evidence="1" id="KW-0732">Signal</keyword>
<evidence type="ECO:0000313" key="3">
    <source>
        <dbReference type="EMBL" id="TCO73218.1"/>
    </source>
</evidence>
<gene>
    <name evidence="3" type="ORF">EV688_11654</name>
</gene>
<reference evidence="3 4" key="1">
    <citation type="submission" date="2019-03" db="EMBL/GenBank/DDBJ databases">
        <title>Genomic Encyclopedia of Type Strains, Phase IV (KMG-IV): sequencing the most valuable type-strain genomes for metagenomic binning, comparative biology and taxonomic classification.</title>
        <authorList>
            <person name="Goeker M."/>
        </authorList>
    </citation>
    <scope>NUCLEOTIDE SEQUENCE [LARGE SCALE GENOMIC DNA]</scope>
    <source>
        <strain evidence="3 4">DSM 23344</strain>
    </source>
</reference>
<protein>
    <submittedName>
        <fullName evidence="3">YceI-like domain-containing protein</fullName>
    </submittedName>
</protein>
<dbReference type="PIRSF" id="PIRSF029811">
    <property type="entry name" value="UCP029811"/>
    <property type="match status" value="1"/>
</dbReference>
<evidence type="ECO:0000256" key="1">
    <source>
        <dbReference type="SAM" id="SignalP"/>
    </source>
</evidence>
<dbReference type="Pfam" id="PF04264">
    <property type="entry name" value="YceI"/>
    <property type="match status" value="1"/>
</dbReference>
<evidence type="ECO:0000259" key="2">
    <source>
        <dbReference type="SMART" id="SM00867"/>
    </source>
</evidence>
<dbReference type="SMART" id="SM00867">
    <property type="entry name" value="YceI"/>
    <property type="match status" value="1"/>
</dbReference>
<name>A0A4R2KSS8_9GAMM</name>
<dbReference type="EMBL" id="SLWX01000016">
    <property type="protein sequence ID" value="TCO73218.1"/>
    <property type="molecule type" value="Genomic_DNA"/>
</dbReference>
<organism evidence="3 4">
    <name type="scientific">Chromatocurvus halotolerans</name>
    <dbReference type="NCBI Taxonomy" id="1132028"/>
    <lineage>
        <taxon>Bacteria</taxon>
        <taxon>Pseudomonadati</taxon>
        <taxon>Pseudomonadota</taxon>
        <taxon>Gammaproteobacteria</taxon>
        <taxon>Cellvibrionales</taxon>
        <taxon>Halieaceae</taxon>
        <taxon>Chromatocurvus</taxon>
    </lineage>
</organism>
<sequence>MKTTAHNRWLTACLGVALAVFTGAASAEWELDGDRSRLSFISVKNASVGEAHTFKTLEGSVSDDGSAKVGIDLDSVETAIPIRNERMREMLFETASFPAASITASVDPAVIEKARKGPIEVTLPLTVELHGSSASYDAAMLVSVAEDGSLHVATREPIVVDAGDFALGAGVTALKEVAGLTSISTSVPVSAYLVFDPG</sequence>
<dbReference type="SUPFAM" id="SSF101874">
    <property type="entry name" value="YceI-like"/>
    <property type="match status" value="1"/>
</dbReference>
<dbReference type="Gene3D" id="2.40.128.110">
    <property type="entry name" value="Lipid/polyisoprenoid-binding, YceI-like"/>
    <property type="match status" value="1"/>
</dbReference>
<dbReference type="InterPro" id="IPR036761">
    <property type="entry name" value="TTHA0802/YceI-like_sf"/>
</dbReference>
<dbReference type="InterPro" id="IPR007372">
    <property type="entry name" value="Lipid/polyisoprenoid-bd_YceI"/>
</dbReference>
<feature type="domain" description="Lipid/polyisoprenoid-binding YceI-like" evidence="2">
    <location>
        <begin position="28"/>
        <end position="196"/>
    </location>
</feature>
<dbReference type="InterPro" id="IPR027016">
    <property type="entry name" value="UCP029811"/>
</dbReference>
<feature type="signal peptide" evidence="1">
    <location>
        <begin position="1"/>
        <end position="27"/>
    </location>
</feature>
<dbReference type="RefSeq" id="WP_117319132.1">
    <property type="nucleotide sequence ID" value="NZ_QQSW01000020.1"/>
</dbReference>
<dbReference type="Proteomes" id="UP000294980">
    <property type="component" value="Unassembled WGS sequence"/>
</dbReference>
<comment type="caution">
    <text evidence="3">The sequence shown here is derived from an EMBL/GenBank/DDBJ whole genome shotgun (WGS) entry which is preliminary data.</text>
</comment>
<dbReference type="OrthoDB" id="9793816at2"/>
<dbReference type="AlphaFoldDB" id="A0A4R2KSS8"/>
<evidence type="ECO:0000313" key="4">
    <source>
        <dbReference type="Proteomes" id="UP000294980"/>
    </source>
</evidence>
<keyword evidence="4" id="KW-1185">Reference proteome</keyword>
<feature type="chain" id="PRO_5020807875" evidence="1">
    <location>
        <begin position="28"/>
        <end position="198"/>
    </location>
</feature>
<accession>A0A4R2KSS8</accession>
<proteinExistence type="predicted"/>